<evidence type="ECO:0000256" key="1">
    <source>
        <dbReference type="SAM" id="MobiDB-lite"/>
    </source>
</evidence>
<sequence length="164" mass="18445">MAAATTTSTGEPREKSPWANKYRGATVEDLDPPPALSTSPHSPISHALMAAYERDYTHLTVIHPEDKSLMGYISIPHLQSLLKSGEVKDSDHVEKAMIRFKRKGKKYRLITMETKLEELEGFFEGEGMGGSKQEFAVVTDFGRRFVLGVATKEDLTKFLERRPF</sequence>
<dbReference type="InterPro" id="IPR046342">
    <property type="entry name" value="CBS_dom_sf"/>
</dbReference>
<feature type="compositionally biased region" description="Polar residues" evidence="1">
    <location>
        <begin position="1"/>
        <end position="10"/>
    </location>
</feature>
<dbReference type="PANTHER" id="PTHR42115:SF1">
    <property type="entry name" value="BETA-SYNTHASE (BETA-THIONASE), PUTATIVE (AFU_ORTHOLOGUE AFUA_3G08420)-RELATED"/>
    <property type="match status" value="1"/>
</dbReference>
<dbReference type="AlphaFoldDB" id="A0A6A6CEM6"/>
<dbReference type="Proteomes" id="UP000799537">
    <property type="component" value="Unassembled WGS sequence"/>
</dbReference>
<dbReference type="EMBL" id="ML993604">
    <property type="protein sequence ID" value="KAF2164382.1"/>
    <property type="molecule type" value="Genomic_DNA"/>
</dbReference>
<proteinExistence type="predicted"/>
<dbReference type="RefSeq" id="XP_033665271.1">
    <property type="nucleotide sequence ID" value="XM_033807611.1"/>
</dbReference>
<protein>
    <recommendedName>
        <fullName evidence="4">CBS domain-containing protein</fullName>
    </recommendedName>
</protein>
<evidence type="ECO:0000313" key="2">
    <source>
        <dbReference type="EMBL" id="KAF2164382.1"/>
    </source>
</evidence>
<gene>
    <name evidence="2" type="ORF">M409DRAFT_25260</name>
</gene>
<evidence type="ECO:0000313" key="3">
    <source>
        <dbReference type="Proteomes" id="UP000799537"/>
    </source>
</evidence>
<feature type="region of interest" description="Disordered" evidence="1">
    <location>
        <begin position="1"/>
        <end position="42"/>
    </location>
</feature>
<dbReference type="OrthoDB" id="2536440at2759"/>
<evidence type="ECO:0008006" key="4">
    <source>
        <dbReference type="Google" id="ProtNLM"/>
    </source>
</evidence>
<dbReference type="PANTHER" id="PTHR42115">
    <property type="entry name" value="BETA-SYNTHASE (BETA-THIONASE), PUTATIVE (AFU_ORTHOLOGUE AFUA_3G08420)-RELATED"/>
    <property type="match status" value="1"/>
</dbReference>
<dbReference type="SUPFAM" id="SSF54631">
    <property type="entry name" value="CBS-domain pair"/>
    <property type="match status" value="1"/>
</dbReference>
<dbReference type="Gene3D" id="3.10.580.10">
    <property type="entry name" value="CBS-domain"/>
    <property type="match status" value="1"/>
</dbReference>
<dbReference type="GeneID" id="54560883"/>
<accession>A0A6A6CEM6</accession>
<keyword evidence="3" id="KW-1185">Reference proteome</keyword>
<organism evidence="2 3">
    <name type="scientific">Zasmidium cellare ATCC 36951</name>
    <dbReference type="NCBI Taxonomy" id="1080233"/>
    <lineage>
        <taxon>Eukaryota</taxon>
        <taxon>Fungi</taxon>
        <taxon>Dikarya</taxon>
        <taxon>Ascomycota</taxon>
        <taxon>Pezizomycotina</taxon>
        <taxon>Dothideomycetes</taxon>
        <taxon>Dothideomycetidae</taxon>
        <taxon>Mycosphaerellales</taxon>
        <taxon>Mycosphaerellaceae</taxon>
        <taxon>Zasmidium</taxon>
    </lineage>
</organism>
<name>A0A6A6CEM6_ZASCE</name>
<reference evidence="2" key="1">
    <citation type="journal article" date="2020" name="Stud. Mycol.">
        <title>101 Dothideomycetes genomes: a test case for predicting lifestyles and emergence of pathogens.</title>
        <authorList>
            <person name="Haridas S."/>
            <person name="Albert R."/>
            <person name="Binder M."/>
            <person name="Bloem J."/>
            <person name="Labutti K."/>
            <person name="Salamov A."/>
            <person name="Andreopoulos B."/>
            <person name="Baker S."/>
            <person name="Barry K."/>
            <person name="Bills G."/>
            <person name="Bluhm B."/>
            <person name="Cannon C."/>
            <person name="Castanera R."/>
            <person name="Culley D."/>
            <person name="Daum C."/>
            <person name="Ezra D."/>
            <person name="Gonzalez J."/>
            <person name="Henrissat B."/>
            <person name="Kuo A."/>
            <person name="Liang C."/>
            <person name="Lipzen A."/>
            <person name="Lutzoni F."/>
            <person name="Magnuson J."/>
            <person name="Mondo S."/>
            <person name="Nolan M."/>
            <person name="Ohm R."/>
            <person name="Pangilinan J."/>
            <person name="Park H.-J."/>
            <person name="Ramirez L."/>
            <person name="Alfaro M."/>
            <person name="Sun H."/>
            <person name="Tritt A."/>
            <person name="Yoshinaga Y."/>
            <person name="Zwiers L.-H."/>
            <person name="Turgeon B."/>
            <person name="Goodwin S."/>
            <person name="Spatafora J."/>
            <person name="Crous P."/>
            <person name="Grigoriev I."/>
        </authorList>
    </citation>
    <scope>NUCLEOTIDE SEQUENCE</scope>
    <source>
        <strain evidence="2">ATCC 36951</strain>
    </source>
</reference>